<dbReference type="STRING" id="1307839.L21SP5_00222"/>
<protein>
    <submittedName>
        <fullName evidence="1">Uncharacterized protein</fullName>
    </submittedName>
</protein>
<sequence length="417" mass="48587">MEYLPALDINYWDENGDGLIERPNTDYSNEMRAVWESFLASMQYDPVQQGQAYLFVIPGITEGGDVRGYMPIKSRYGFVTADATTRAVAHELGHGVFNLRHTFSEENSFTLPQGETDNLMDYSTGTELWKYQWDFIHNPEGGWHIFEDVEEGMIEIENGSFITYNGSINSNSDIFENDGFNLFYQTELGKTFVNIFTLRNSSVFPLYTNLAAKKWLKYKFSHSLKYYNGEEWISVSEISQEDILNLKICFFIQFYEGLSQGIEGAYSFSHEAFIHGKNKYLIAKNILENINVYSDEDIALALNRIIYTGMLEGSGVMGSKDHAEFLEGENQEMTEFIKQLLALNPNKKEEIFDELKTELRQYSNPIGTYEEIDDYFQNKYNKSSVEIVQIFLMNEFEEYYEEYFEDWYNDLVNDYNN</sequence>
<gene>
    <name evidence="1" type="ORF">L21SP5_00222</name>
</gene>
<proteinExistence type="predicted"/>
<keyword evidence="2" id="KW-1185">Reference proteome</keyword>
<dbReference type="AlphaFoldDB" id="A0A0S2HV58"/>
<organism evidence="1 2">
    <name type="scientific">Salinivirga cyanobacteriivorans</name>
    <dbReference type="NCBI Taxonomy" id="1307839"/>
    <lineage>
        <taxon>Bacteria</taxon>
        <taxon>Pseudomonadati</taxon>
        <taxon>Bacteroidota</taxon>
        <taxon>Bacteroidia</taxon>
        <taxon>Bacteroidales</taxon>
        <taxon>Salinivirgaceae</taxon>
        <taxon>Salinivirga</taxon>
    </lineage>
</organism>
<reference evidence="1 2" key="1">
    <citation type="submission" date="2015-11" db="EMBL/GenBank/DDBJ databases">
        <title>Description and complete genome sequence of a novel strain predominating in hypersaline microbial mats and representing a new family of the Bacteriodetes phylum.</title>
        <authorList>
            <person name="Spring S."/>
            <person name="Bunk B."/>
            <person name="Sproer C."/>
            <person name="Klenk H.-P."/>
        </authorList>
    </citation>
    <scope>NUCLEOTIDE SEQUENCE [LARGE SCALE GENOMIC DNA]</scope>
    <source>
        <strain evidence="1 2">L21-Spi-D4</strain>
    </source>
</reference>
<name>A0A0S2HV58_9BACT</name>
<accession>A0A0S2HV58</accession>
<dbReference type="KEGG" id="blq:L21SP5_00222"/>
<dbReference type="Proteomes" id="UP000064893">
    <property type="component" value="Chromosome"/>
</dbReference>
<evidence type="ECO:0000313" key="2">
    <source>
        <dbReference type="Proteomes" id="UP000064893"/>
    </source>
</evidence>
<dbReference type="EMBL" id="CP013118">
    <property type="protein sequence ID" value="ALO13902.1"/>
    <property type="molecule type" value="Genomic_DNA"/>
</dbReference>
<evidence type="ECO:0000313" key="1">
    <source>
        <dbReference type="EMBL" id="ALO13902.1"/>
    </source>
</evidence>